<dbReference type="Gene3D" id="3.60.70.12">
    <property type="entry name" value="L-amino peptidase D-ALA esterase/amidase"/>
    <property type="match status" value="1"/>
</dbReference>
<dbReference type="Proteomes" id="UP000620670">
    <property type="component" value="Unassembled WGS sequence"/>
</dbReference>
<dbReference type="RefSeq" id="WP_199051730.1">
    <property type="nucleotide sequence ID" value="NZ_JAELXT010000052.1"/>
</dbReference>
<evidence type="ECO:0000313" key="3">
    <source>
        <dbReference type="EMBL" id="MBJ6128458.1"/>
    </source>
</evidence>
<feature type="chain" id="PRO_5046266086" evidence="2">
    <location>
        <begin position="31"/>
        <end position="365"/>
    </location>
</feature>
<comment type="similarity">
    <text evidence="1">Belongs to the peptidase S58 family.</text>
</comment>
<feature type="signal peptide" evidence="2">
    <location>
        <begin position="1"/>
        <end position="30"/>
    </location>
</feature>
<dbReference type="Pfam" id="PF03576">
    <property type="entry name" value="Peptidase_S58"/>
    <property type="match status" value="1"/>
</dbReference>
<dbReference type="EMBL" id="JAELXT010000052">
    <property type="protein sequence ID" value="MBJ6128458.1"/>
    <property type="molecule type" value="Genomic_DNA"/>
</dbReference>
<dbReference type="PANTHER" id="PTHR36512">
    <property type="entry name" value="D-AMINOPEPTIDASE"/>
    <property type="match status" value="1"/>
</dbReference>
<dbReference type="InterPro" id="IPR005321">
    <property type="entry name" value="Peptidase_S58_DmpA"/>
</dbReference>
<name>A0ABS0Y841_9HYPH</name>
<evidence type="ECO:0000256" key="2">
    <source>
        <dbReference type="SAM" id="SignalP"/>
    </source>
</evidence>
<dbReference type="InterPro" id="IPR016117">
    <property type="entry name" value="ArgJ-like_dom_sf"/>
</dbReference>
<comment type="caution">
    <text evidence="3">The sequence shown here is derived from an EMBL/GenBank/DDBJ whole genome shotgun (WGS) entry which is preliminary data.</text>
</comment>
<sequence>MKRRTFTSSILALSAAPLLAHQASTSPAAAAEISGPPLMGGSITDVPGIKIGHHTLTRRPTGCTVILCEDGAVGGVDVRGSAPGTRETDLLDPTNAVQQVQAILLSGGSAYGLEAATGVMRYLEERKLGFKLRAGVVPIVPAAILFDLGVGDFTIRPDAEAGYQACLAAASGPVAEGNVGAGAGATVGKMFCSAFAMKGGIGTASHRVPGTDIVVGAIVAVNAVGDICHPETRQILAGARREEGQGFRDTMAAIMGGYRVVTSTGSNTTIGAVATNVPFNKAEMNKIAQMAHDGFARSINPVHTMSDGDTIFALSTGKASSVRADVSAIGAIAATVMAQAVARAVIQAESLTGHQLPALRDYVKG</sequence>
<dbReference type="PANTHER" id="PTHR36512:SF3">
    <property type="entry name" value="BLR5678 PROTEIN"/>
    <property type="match status" value="1"/>
</dbReference>
<protein>
    <submittedName>
        <fullName evidence="3">P1 family peptidase</fullName>
    </submittedName>
</protein>
<evidence type="ECO:0000313" key="4">
    <source>
        <dbReference type="Proteomes" id="UP000620670"/>
    </source>
</evidence>
<accession>A0ABS0Y841</accession>
<organism evidence="3 4">
    <name type="scientific">Microvirga splendida</name>
    <dbReference type="NCBI Taxonomy" id="2795727"/>
    <lineage>
        <taxon>Bacteria</taxon>
        <taxon>Pseudomonadati</taxon>
        <taxon>Pseudomonadota</taxon>
        <taxon>Alphaproteobacteria</taxon>
        <taxon>Hyphomicrobiales</taxon>
        <taxon>Methylobacteriaceae</taxon>
        <taxon>Microvirga</taxon>
    </lineage>
</organism>
<keyword evidence="4" id="KW-1185">Reference proteome</keyword>
<dbReference type="SUPFAM" id="SSF56266">
    <property type="entry name" value="DmpA/ArgJ-like"/>
    <property type="match status" value="1"/>
</dbReference>
<dbReference type="CDD" id="cd02252">
    <property type="entry name" value="nylC_like"/>
    <property type="match status" value="1"/>
</dbReference>
<proteinExistence type="inferred from homology"/>
<gene>
    <name evidence="3" type="ORF">JAO75_23990</name>
</gene>
<keyword evidence="2" id="KW-0732">Signal</keyword>
<evidence type="ECO:0000256" key="1">
    <source>
        <dbReference type="ARBA" id="ARBA00007068"/>
    </source>
</evidence>
<reference evidence="4" key="1">
    <citation type="submission" date="2020-12" db="EMBL/GenBank/DDBJ databases">
        <title>Hymenobacter sp.</title>
        <authorList>
            <person name="Kim M.K."/>
        </authorList>
    </citation>
    <scope>NUCLEOTIDE SEQUENCE [LARGE SCALE GENOMIC DNA]</scope>
    <source>
        <strain evidence="4">BT325</strain>
    </source>
</reference>